<protein>
    <submittedName>
        <fullName evidence="1">Uncharacterized protein</fullName>
    </submittedName>
</protein>
<organism evidence="1 2">
    <name type="scientific">Cellulophaga phage Calle_1</name>
    <dbReference type="NCBI Taxonomy" id="2745643"/>
    <lineage>
        <taxon>Viruses</taxon>
        <taxon>Duplodnaviria</taxon>
        <taxon>Heunggongvirae</taxon>
        <taxon>Uroviricota</taxon>
        <taxon>Caudoviricetes</taxon>
        <taxon>Pervagoviridae</taxon>
        <taxon>Callevirus</taxon>
        <taxon>Callevirus Calle</taxon>
    </lineage>
</organism>
<gene>
    <name evidence="1" type="ORF">Calle1_14</name>
</gene>
<evidence type="ECO:0000313" key="2">
    <source>
        <dbReference type="Proteomes" id="UP000693797"/>
    </source>
</evidence>
<keyword evidence="2" id="KW-1185">Reference proteome</keyword>
<evidence type="ECO:0000313" key="1">
    <source>
        <dbReference type="EMBL" id="QQV89716.1"/>
    </source>
</evidence>
<accession>A0A8E4ZJ12</accession>
<dbReference type="EMBL" id="MT732432">
    <property type="protein sequence ID" value="QQV89716.1"/>
    <property type="molecule type" value="Genomic_DNA"/>
</dbReference>
<sequence>MATKQFRKITVGDNFSNCIAYVKTIKYLGRSVEITDIIEEEENKGYIDIYVTADNGKTTVIWKTIPYSKVIEFEYDVNFK</sequence>
<name>A0A8E4ZJ12_9CAUD</name>
<reference evidence="1 2" key="1">
    <citation type="submission" date="2020-07" db="EMBL/GenBank/DDBJ databases">
        <title>Highly diverse flavobacterial phages as mortality factor during North Sea spring blooms.</title>
        <authorList>
            <person name="Bartlau N."/>
            <person name="Wichels A."/>
            <person name="Krohne G."/>
            <person name="Adriaenssens E.M."/>
            <person name="Heins A."/>
            <person name="Fuchs B.M."/>
            <person name="Amann R."/>
            <person name="Moraru C."/>
        </authorList>
    </citation>
    <scope>NUCLEOTIDE SEQUENCE [LARGE SCALE GENOMIC DNA]</scope>
</reference>
<dbReference type="Proteomes" id="UP000693797">
    <property type="component" value="Segment"/>
</dbReference>
<proteinExistence type="predicted"/>